<protein>
    <recommendedName>
        <fullName evidence="4">Fungal N-terminal domain-containing protein</fullName>
    </recommendedName>
</protein>
<keyword evidence="3" id="KW-1185">Reference proteome</keyword>
<gene>
    <name evidence="2" type="ORF">FKW77_004692</name>
</gene>
<dbReference type="OrthoDB" id="3916249at2759"/>
<feature type="compositionally biased region" description="Polar residues" evidence="1">
    <location>
        <begin position="243"/>
        <end position="253"/>
    </location>
</feature>
<sequence>MDPLTIATTIMSIIKLIDQANRLLTGLSSAPAEFARFLSQVKTLTTVLSNIHTDLVLDRDSIINRSKTLRAENRLDLDDLIKQCSKGVKRVQDLLDDYRGVTKRGFWSRDRLSWTRQGKQEVRESLADLQSLTGLVNLFITKEVAQGVGRLEHEIEELRRADRRRERQRDRMTRALFAGLGFSLPPDPGQDITNLFATSIFASRWVGRLRTRKVVPSPGRVNKPVSKPNSGRTARPVPPASLTRKNSLRSGGHQTRIVAPQPTTAPPGVQLRGWRVASGAYVLSPKLHGRVQLKRTPSQLQELVNLARVGHKALDRRHHAVKWLMGQLGSKWTFVGGKSEGGERFAIVVKKDG</sequence>
<dbReference type="EMBL" id="CP042203">
    <property type="protein sequence ID" value="QDS78143.1"/>
    <property type="molecule type" value="Genomic_DNA"/>
</dbReference>
<name>A0A517LRC9_9PEZI</name>
<organism evidence="2 3">
    <name type="scientific">Venturia effusa</name>
    <dbReference type="NCBI Taxonomy" id="50376"/>
    <lineage>
        <taxon>Eukaryota</taxon>
        <taxon>Fungi</taxon>
        <taxon>Dikarya</taxon>
        <taxon>Ascomycota</taxon>
        <taxon>Pezizomycotina</taxon>
        <taxon>Dothideomycetes</taxon>
        <taxon>Pleosporomycetidae</taxon>
        <taxon>Venturiales</taxon>
        <taxon>Venturiaceae</taxon>
        <taxon>Venturia</taxon>
    </lineage>
</organism>
<reference evidence="2 3" key="1">
    <citation type="submission" date="2019-07" db="EMBL/GenBank/DDBJ databases">
        <title>Finished genome of Venturia effusa.</title>
        <authorList>
            <person name="Young C.A."/>
            <person name="Cox M.P."/>
            <person name="Ganley A.R.D."/>
            <person name="David W.J."/>
        </authorList>
    </citation>
    <scope>NUCLEOTIDE SEQUENCE [LARGE SCALE GENOMIC DNA]</scope>
    <source>
        <strain evidence="3">albino</strain>
    </source>
</reference>
<feature type="region of interest" description="Disordered" evidence="1">
    <location>
        <begin position="216"/>
        <end position="266"/>
    </location>
</feature>
<evidence type="ECO:0008006" key="4">
    <source>
        <dbReference type="Google" id="ProtNLM"/>
    </source>
</evidence>
<accession>A0A517LRC9</accession>
<proteinExistence type="predicted"/>
<evidence type="ECO:0000313" key="3">
    <source>
        <dbReference type="Proteomes" id="UP000316270"/>
    </source>
</evidence>
<evidence type="ECO:0000313" key="2">
    <source>
        <dbReference type="EMBL" id="QDS78143.1"/>
    </source>
</evidence>
<evidence type="ECO:0000256" key="1">
    <source>
        <dbReference type="SAM" id="MobiDB-lite"/>
    </source>
</evidence>
<dbReference type="AlphaFoldDB" id="A0A517LRC9"/>
<dbReference type="Proteomes" id="UP000316270">
    <property type="component" value="Chromosome 19"/>
</dbReference>